<dbReference type="OrthoDB" id="4737394at2759"/>
<dbReference type="AlphaFoldDB" id="A0A8H7WDJ4"/>
<keyword evidence="3" id="KW-1185">Reference proteome</keyword>
<dbReference type="Proteomes" id="UP000664132">
    <property type="component" value="Unassembled WGS sequence"/>
</dbReference>
<protein>
    <recommendedName>
        <fullName evidence="1">2EXR domain-containing protein</fullName>
    </recommendedName>
</protein>
<feature type="domain" description="2EXR" evidence="1">
    <location>
        <begin position="28"/>
        <end position="114"/>
    </location>
</feature>
<dbReference type="Pfam" id="PF20150">
    <property type="entry name" value="2EXR"/>
    <property type="match status" value="1"/>
</dbReference>
<organism evidence="2 3">
    <name type="scientific">Cadophora malorum</name>
    <dbReference type="NCBI Taxonomy" id="108018"/>
    <lineage>
        <taxon>Eukaryota</taxon>
        <taxon>Fungi</taxon>
        <taxon>Dikarya</taxon>
        <taxon>Ascomycota</taxon>
        <taxon>Pezizomycotina</taxon>
        <taxon>Leotiomycetes</taxon>
        <taxon>Helotiales</taxon>
        <taxon>Ploettnerulaceae</taxon>
        <taxon>Cadophora</taxon>
    </lineage>
</organism>
<reference evidence="2" key="1">
    <citation type="submission" date="2021-02" db="EMBL/GenBank/DDBJ databases">
        <title>Genome sequence Cadophora malorum strain M34.</title>
        <authorList>
            <person name="Stefanovic E."/>
            <person name="Vu D."/>
            <person name="Scully C."/>
            <person name="Dijksterhuis J."/>
            <person name="Roader J."/>
            <person name="Houbraken J."/>
        </authorList>
    </citation>
    <scope>NUCLEOTIDE SEQUENCE</scope>
    <source>
        <strain evidence="2">M34</strain>
    </source>
</reference>
<comment type="caution">
    <text evidence="2">The sequence shown here is derived from an EMBL/GenBank/DDBJ whole genome shotgun (WGS) entry which is preliminary data.</text>
</comment>
<gene>
    <name evidence="2" type="ORF">IFR04_004061</name>
</gene>
<dbReference type="PANTHER" id="PTHR35910:SF6">
    <property type="entry name" value="2EXR DOMAIN-CONTAINING PROTEIN"/>
    <property type="match status" value="1"/>
</dbReference>
<dbReference type="InterPro" id="IPR045518">
    <property type="entry name" value="2EXR"/>
</dbReference>
<name>A0A8H7WDJ4_9HELO</name>
<sequence>MSLQLLTGELGKLSLIKQCANNPPDTSCFSDLPTELKDSIWEYALPGTRIISIRNGHHVISIPYCIAMNTIESTLSAMLQTCRESRSFVLARYQHCFKANLCRPILFSGDKDILHFHTLQAMDEFFTGSKEPIREYITKVRTVAVGTPPSMRQPNANWAHYFKPETMIPMAWTRFGELNENIMLQPSFSEEIYRQTVADLKKKPKMLITMDRFHRFRDRYVIARRQITRTSDADEEIDVRLTTEAFGKFSGRAT</sequence>
<evidence type="ECO:0000313" key="2">
    <source>
        <dbReference type="EMBL" id="KAG4422839.1"/>
    </source>
</evidence>
<evidence type="ECO:0000259" key="1">
    <source>
        <dbReference type="Pfam" id="PF20150"/>
    </source>
</evidence>
<evidence type="ECO:0000313" key="3">
    <source>
        <dbReference type="Proteomes" id="UP000664132"/>
    </source>
</evidence>
<proteinExistence type="predicted"/>
<dbReference type="EMBL" id="JAFJYH010000043">
    <property type="protein sequence ID" value="KAG4422839.1"/>
    <property type="molecule type" value="Genomic_DNA"/>
</dbReference>
<accession>A0A8H7WDJ4</accession>
<dbReference type="PANTHER" id="PTHR35910">
    <property type="entry name" value="2EXR DOMAIN-CONTAINING PROTEIN"/>
    <property type="match status" value="1"/>
</dbReference>